<dbReference type="EnsemblMetazoa" id="XM_030999721">
    <property type="protein sequence ID" value="XP_030855581"/>
    <property type="gene ID" value="LOC115929735"/>
</dbReference>
<keyword evidence="3" id="KW-1185">Reference proteome</keyword>
<dbReference type="PANTHER" id="PTHR31025:SF9">
    <property type="entry name" value="SI:DKEY-286J15.1"/>
    <property type="match status" value="1"/>
</dbReference>
<dbReference type="Proteomes" id="UP000007110">
    <property type="component" value="Unassembled WGS sequence"/>
</dbReference>
<accession>A0A7M7PS01</accession>
<dbReference type="PANTHER" id="PTHR31025">
    <property type="entry name" value="SI:CH211-196P9.1-RELATED"/>
    <property type="match status" value="1"/>
</dbReference>
<sequence>MDLKRMYVTYNGDQNSDRKKLVKLDTTDFDSMTFKIKQTFALPMDEKYAFHGRVEASGPLVELDEHDSEILDELIEVSFNRCGGSSRGVPIVPESDSDIEMCSNIFLQGCSSDVSSGVSFSSPVQLKFVADTDSDLSGDSPLLIPPSPPPCSMLLSDCSSDASPQMSSSHHKTSFMVNPSPLSSIKIVPESNSAMPGTSLSSSSVLLPSCSSDVPLQMSSSHHRTSSMVNPSSLPSDKKLDFDMKKILEGHNRGASILEEYNRLRLISPTTRKQVISIMAAELVAVCGYYPTMQQKHAVAKAIISFFPELKDPTGETGYEHIYCSKGGQSGYLFDKLKNIRRNLPDSARMKSGKGKGKGKVSTSKGTTKRLEAVLTSEEMKEAEALCRNSTDKNTVRAAMAKCSTSRHAWIQDQKPFMKDILQRYPRYRDMPDLVQQDFQEIYPDASDSLLKKWDGHAMALLAYASTCREGKEINDEYHALPKTRQEHTQLFGFLVLMKFLPSYNTKGKGRVSQADMEHCIVHFHDVHRPVTECLKDTATRQPSLLVKGTNNNVEEIFLQIEEYACPLHTPNIVNAFDILFKSYYVYNLAYPVPASIFYLYLQTQIFGLHHDGKLPPAIIEIASAVNAAKK</sequence>
<name>A0A7M7PS01_STRPU</name>
<evidence type="ECO:0000313" key="3">
    <source>
        <dbReference type="Proteomes" id="UP000007110"/>
    </source>
</evidence>
<reference evidence="2" key="2">
    <citation type="submission" date="2021-01" db="UniProtKB">
        <authorList>
            <consortium name="EnsemblMetazoa"/>
        </authorList>
    </citation>
    <scope>IDENTIFICATION</scope>
</reference>
<organism evidence="2 3">
    <name type="scientific">Strongylocentrotus purpuratus</name>
    <name type="common">Purple sea urchin</name>
    <dbReference type="NCBI Taxonomy" id="7668"/>
    <lineage>
        <taxon>Eukaryota</taxon>
        <taxon>Metazoa</taxon>
        <taxon>Echinodermata</taxon>
        <taxon>Eleutherozoa</taxon>
        <taxon>Echinozoa</taxon>
        <taxon>Echinoidea</taxon>
        <taxon>Euechinoidea</taxon>
        <taxon>Echinacea</taxon>
        <taxon>Camarodonta</taxon>
        <taxon>Echinidea</taxon>
        <taxon>Strongylocentrotidae</taxon>
        <taxon>Strongylocentrotus</taxon>
    </lineage>
</organism>
<evidence type="ECO:0000256" key="1">
    <source>
        <dbReference type="SAM" id="MobiDB-lite"/>
    </source>
</evidence>
<proteinExistence type="predicted"/>
<feature type="region of interest" description="Disordered" evidence="1">
    <location>
        <begin position="346"/>
        <end position="366"/>
    </location>
</feature>
<dbReference type="GeneID" id="115929735"/>
<protein>
    <submittedName>
        <fullName evidence="2">Uncharacterized protein</fullName>
    </submittedName>
</protein>
<dbReference type="RefSeq" id="XP_030855581.1">
    <property type="nucleotide sequence ID" value="XM_030999721.1"/>
</dbReference>
<evidence type="ECO:0000313" key="2">
    <source>
        <dbReference type="EnsemblMetazoa" id="XP_030855581"/>
    </source>
</evidence>
<reference evidence="3" key="1">
    <citation type="submission" date="2015-02" db="EMBL/GenBank/DDBJ databases">
        <title>Genome sequencing for Strongylocentrotus purpuratus.</title>
        <authorList>
            <person name="Murali S."/>
            <person name="Liu Y."/>
            <person name="Vee V."/>
            <person name="English A."/>
            <person name="Wang M."/>
            <person name="Skinner E."/>
            <person name="Han Y."/>
            <person name="Muzny D.M."/>
            <person name="Worley K.C."/>
            <person name="Gibbs R.A."/>
        </authorList>
    </citation>
    <scope>NUCLEOTIDE SEQUENCE</scope>
</reference>
<dbReference type="AlphaFoldDB" id="A0A7M7PS01"/>